<accession>A0A2D4IXU4</accession>
<dbReference type="EMBL" id="IACK01134349">
    <property type="protein sequence ID" value="LAA89017.1"/>
    <property type="molecule type" value="Transcribed_RNA"/>
</dbReference>
<proteinExistence type="predicted"/>
<reference evidence="1" key="2">
    <citation type="submission" date="2017-11" db="EMBL/GenBank/DDBJ databases">
        <title>Coralsnake Venomics: Analyses of Venom Gland Transcriptomes and Proteomes of Six Brazilian Taxa.</title>
        <authorList>
            <person name="Aird S.D."/>
            <person name="Jorge da Silva N."/>
            <person name="Qiu L."/>
            <person name="Villar-Briones A."/>
            <person name="Aparecida-Saddi V."/>
            <person name="Campos-Telles M.P."/>
            <person name="Grau M."/>
            <person name="Mikheyev A.S."/>
        </authorList>
    </citation>
    <scope>NUCLEOTIDE SEQUENCE</scope>
    <source>
        <tissue evidence="1">Venom_gland</tissue>
    </source>
</reference>
<protein>
    <submittedName>
        <fullName evidence="1">Uncharacterized protein</fullName>
    </submittedName>
</protein>
<sequence length="107" mass="12223">MARFGDLKRRELVHTHKTTFYSLKIDIKSVLCISTAVLCVREANFELFQPNQVTSPISLFHRCSTWNSSPPRLCEHLVRPFPPEGGGGISRLWQLDFQLPELPSQPC</sequence>
<evidence type="ECO:0000313" key="1">
    <source>
        <dbReference type="EMBL" id="LAA89017.1"/>
    </source>
</evidence>
<organism evidence="1">
    <name type="scientific">Micrurus lemniscatus lemniscatus</name>
    <dbReference type="NCBI Taxonomy" id="129467"/>
    <lineage>
        <taxon>Eukaryota</taxon>
        <taxon>Metazoa</taxon>
        <taxon>Chordata</taxon>
        <taxon>Craniata</taxon>
        <taxon>Vertebrata</taxon>
        <taxon>Euteleostomi</taxon>
        <taxon>Lepidosauria</taxon>
        <taxon>Squamata</taxon>
        <taxon>Bifurcata</taxon>
        <taxon>Unidentata</taxon>
        <taxon>Episquamata</taxon>
        <taxon>Toxicofera</taxon>
        <taxon>Serpentes</taxon>
        <taxon>Colubroidea</taxon>
        <taxon>Elapidae</taxon>
        <taxon>Elapinae</taxon>
        <taxon>Micrurus</taxon>
    </lineage>
</organism>
<dbReference type="AlphaFoldDB" id="A0A2D4IXU4"/>
<reference evidence="1" key="1">
    <citation type="submission" date="2017-07" db="EMBL/GenBank/DDBJ databases">
        <authorList>
            <person name="Mikheyev A."/>
            <person name="Grau M."/>
        </authorList>
    </citation>
    <scope>NUCLEOTIDE SEQUENCE</scope>
    <source>
        <tissue evidence="1">Venom_gland</tissue>
    </source>
</reference>
<name>A0A2D4IXU4_MICLE</name>